<sequence length="450" mass="53228">MEQFKRLSTQKLIQAALKMNQLHQQDKLTVSNINSFDGIFERFLQDFTAISDKLKIQDENLLCQQLRQQVNIQSCTFDRLQSDKRSLLTQKQEYEHKLEYQQQQLQDATEQLQNARSMYCESQAHQAQKKSKENLRFTEFSNEISNLQAKQIYYQEQTLLINENTLLDTEKLQFQLENLQQTNKSLTTHLEQLKQQNQNKITTNRQLLTHKLDLATSELELIRISKTNSFNNFIPEQNENIKLKTNLENLKVIYKQTKTHYKNKLQNEISKINSEINKAMCSTPRVINGNLFNLQMEENASVNLFENQINILNQYLTKNKFDCCIQYLETQFVNQKIQNTIADRKRIQKEINRLQNILDTNNMKEAEIIVQKNALKHQKDQILHLKQKITSQKAFNYQMIHVHTQKGYEDILPNNYAQQIHLAQIESIKFEPTQQKIVKINGKRPKSSYK</sequence>
<evidence type="ECO:0000313" key="2">
    <source>
        <dbReference type="EMBL" id="CAI9954257.1"/>
    </source>
</evidence>
<keyword evidence="1" id="KW-0175">Coiled coil</keyword>
<dbReference type="EMBL" id="CAXDID020000475">
    <property type="protein sequence ID" value="CAL6095344.1"/>
    <property type="molecule type" value="Genomic_DNA"/>
</dbReference>
<reference evidence="3 4" key="2">
    <citation type="submission" date="2024-07" db="EMBL/GenBank/DDBJ databases">
        <authorList>
            <person name="Akdeniz Z."/>
        </authorList>
    </citation>
    <scope>NUCLEOTIDE SEQUENCE [LARGE SCALE GENOMIC DNA]</scope>
</reference>
<feature type="coiled-coil region" evidence="1">
    <location>
        <begin position="77"/>
        <end position="118"/>
    </location>
</feature>
<dbReference type="EMBL" id="CATOUU010000846">
    <property type="protein sequence ID" value="CAI9954257.1"/>
    <property type="molecule type" value="Genomic_DNA"/>
</dbReference>
<comment type="caution">
    <text evidence="2">The sequence shown here is derived from an EMBL/GenBank/DDBJ whole genome shotgun (WGS) entry which is preliminary data.</text>
</comment>
<proteinExistence type="predicted"/>
<reference evidence="2" key="1">
    <citation type="submission" date="2023-06" db="EMBL/GenBank/DDBJ databases">
        <authorList>
            <person name="Kurt Z."/>
        </authorList>
    </citation>
    <scope>NUCLEOTIDE SEQUENCE</scope>
</reference>
<keyword evidence="4" id="KW-1185">Reference proteome</keyword>
<dbReference type="AlphaFoldDB" id="A0AA86QIN9"/>
<evidence type="ECO:0000313" key="4">
    <source>
        <dbReference type="Proteomes" id="UP001642409"/>
    </source>
</evidence>
<gene>
    <name evidence="2" type="ORF">HINF_LOCUS41902</name>
    <name evidence="3" type="ORF">HINF_LOCUS67903</name>
</gene>
<evidence type="ECO:0000256" key="1">
    <source>
        <dbReference type="SAM" id="Coils"/>
    </source>
</evidence>
<accession>A0AA86QIN9</accession>
<feature type="coiled-coil region" evidence="1">
    <location>
        <begin position="337"/>
        <end position="364"/>
    </location>
</feature>
<dbReference type="Proteomes" id="UP001642409">
    <property type="component" value="Unassembled WGS sequence"/>
</dbReference>
<organism evidence="2">
    <name type="scientific">Hexamita inflata</name>
    <dbReference type="NCBI Taxonomy" id="28002"/>
    <lineage>
        <taxon>Eukaryota</taxon>
        <taxon>Metamonada</taxon>
        <taxon>Diplomonadida</taxon>
        <taxon>Hexamitidae</taxon>
        <taxon>Hexamitinae</taxon>
        <taxon>Hexamita</taxon>
    </lineage>
</organism>
<name>A0AA86QIN9_9EUKA</name>
<evidence type="ECO:0000313" key="3">
    <source>
        <dbReference type="EMBL" id="CAL6095344.1"/>
    </source>
</evidence>
<protein>
    <submittedName>
        <fullName evidence="3">Hypothetical_protein</fullName>
    </submittedName>
</protein>